<proteinExistence type="inferred from homology"/>
<dbReference type="PANTHER" id="PTHR12526">
    <property type="entry name" value="GLYCOSYLTRANSFERASE"/>
    <property type="match status" value="1"/>
</dbReference>
<dbReference type="AlphaFoldDB" id="Q8KIS9"/>
<protein>
    <submittedName>
        <fullName evidence="4">Similar to Glycosyl transferases group 1</fullName>
    </submittedName>
</protein>
<dbReference type="CDD" id="cd03801">
    <property type="entry name" value="GT4_PimA-like"/>
    <property type="match status" value="1"/>
</dbReference>
<evidence type="ECO:0000256" key="2">
    <source>
        <dbReference type="ARBA" id="ARBA00022676"/>
    </source>
</evidence>
<reference evidence="4" key="1">
    <citation type="journal article" date="2002" name="J. Bacteriol.">
        <title>Genetic variation at the O-antigen biosynthetic locus in Pseudomonas aeruginosa.</title>
        <authorList>
            <person name="Raymond C.K."/>
            <person name="Sims E.H."/>
            <person name="Kas A."/>
            <person name="Spencer D.H."/>
            <person name="Kutyavin T.V."/>
            <person name="Ivey R.G."/>
            <person name="Zhou Y."/>
            <person name="Kaul R."/>
            <person name="Clendenning J.B."/>
            <person name="Olson M.V."/>
        </authorList>
    </citation>
    <scope>NUCLEOTIDE SEQUENCE</scope>
</reference>
<dbReference type="PANTHER" id="PTHR12526:SF640">
    <property type="entry name" value="COLANIC ACID BIOSYNTHESIS GLYCOSYLTRANSFERASE WCAL-RELATED"/>
    <property type="match status" value="1"/>
</dbReference>
<dbReference type="RefSeq" id="WP_033996876.1">
    <property type="nucleotide sequence ID" value="NZ_CATOYP010000001.1"/>
</dbReference>
<accession>Q8KIS9</accession>
<dbReference type="CAZy" id="GT4">
    <property type="family name" value="Glycosyltransferase Family 4"/>
</dbReference>
<dbReference type="Gene3D" id="3.40.50.2000">
    <property type="entry name" value="Glycogen Phosphorylase B"/>
    <property type="match status" value="2"/>
</dbReference>
<comment type="similarity">
    <text evidence="1">Belongs to the glycosyltransferase group 1 family. Glycosyltransferase 4 subfamily.</text>
</comment>
<dbReference type="EMBL" id="AF498405">
    <property type="protein sequence ID" value="AAM27630.1"/>
    <property type="molecule type" value="Genomic_DNA"/>
</dbReference>
<evidence type="ECO:0000256" key="3">
    <source>
        <dbReference type="ARBA" id="ARBA00022679"/>
    </source>
</evidence>
<dbReference type="GO" id="GO:0016757">
    <property type="term" value="F:glycosyltransferase activity"/>
    <property type="evidence" value="ECO:0007669"/>
    <property type="project" value="UniProtKB-KW"/>
</dbReference>
<organism evidence="4">
    <name type="scientific">Pseudomonas aeruginosa</name>
    <dbReference type="NCBI Taxonomy" id="287"/>
    <lineage>
        <taxon>Bacteria</taxon>
        <taxon>Pseudomonadati</taxon>
        <taxon>Pseudomonadota</taxon>
        <taxon>Gammaproteobacteria</taxon>
        <taxon>Pseudomonadales</taxon>
        <taxon>Pseudomonadaceae</taxon>
        <taxon>Pseudomonas</taxon>
    </lineage>
</organism>
<keyword evidence="3 4" id="KW-0808">Transferase</keyword>
<sequence>MKILLLSKYPRLGASSRLRTLQYIDYLESKGGRVDVRSFFDDGYLSGLYSSGRRSFCNVLKSYISRFFVLFTVYRYDLIWIEKEIFPYFPSVAERFLRFFGKPYVVDYDDAIFHNYDLSRNWLVRKFLGKKIDSVMRHSSCVIAGNDYLAERARVAGSSRVEIIPTVIDLKRYEVRDESCFKKTVIGWIGSPSTQKYLLDIAPELVKLCVEYQASMLLVGATPEISSYFSGVYVDVKAWKEEDEVGYIRQMTIGIMPLPDGPWEKGKCGYKLIQYMACGVPVVASPVGVNIEIVENNESGLLAEGSRGWRESLQKLLQSSELRRECGRNGRSSVEKIYSLQVQSRRLHQTFIEVLS</sequence>
<keyword evidence="2" id="KW-0328">Glycosyltransferase</keyword>
<dbReference type="Pfam" id="PF13692">
    <property type="entry name" value="Glyco_trans_1_4"/>
    <property type="match status" value="1"/>
</dbReference>
<dbReference type="SUPFAM" id="SSF53756">
    <property type="entry name" value="UDP-Glycosyltransferase/glycogen phosphorylase"/>
    <property type="match status" value="1"/>
</dbReference>
<name>Q8KIS9_PSEAI</name>
<evidence type="ECO:0000256" key="1">
    <source>
        <dbReference type="ARBA" id="ARBA00009481"/>
    </source>
</evidence>
<evidence type="ECO:0000313" key="4">
    <source>
        <dbReference type="EMBL" id="AAM27630.1"/>
    </source>
</evidence>